<dbReference type="GO" id="GO:0005096">
    <property type="term" value="F:GTPase activator activity"/>
    <property type="evidence" value="ECO:0007669"/>
    <property type="project" value="UniProtKB-KW"/>
</dbReference>
<dbReference type="SUPFAM" id="SSF52047">
    <property type="entry name" value="RNI-like"/>
    <property type="match status" value="1"/>
</dbReference>
<keyword evidence="5" id="KW-1185">Reference proteome</keyword>
<evidence type="ECO:0000256" key="2">
    <source>
        <dbReference type="ARBA" id="ARBA00022614"/>
    </source>
</evidence>
<dbReference type="AlphaFoldDB" id="A0ABD3NHJ8"/>
<dbReference type="EMBL" id="JALLPJ020001195">
    <property type="protein sequence ID" value="KAL3774416.1"/>
    <property type="molecule type" value="Genomic_DNA"/>
</dbReference>
<dbReference type="InterPro" id="IPR001611">
    <property type="entry name" value="Leu-rich_rpt"/>
</dbReference>
<dbReference type="Pfam" id="PF13516">
    <property type="entry name" value="LRR_6"/>
    <property type="match status" value="3"/>
</dbReference>
<evidence type="ECO:0000313" key="5">
    <source>
        <dbReference type="Proteomes" id="UP001530400"/>
    </source>
</evidence>
<dbReference type="SMART" id="SM00368">
    <property type="entry name" value="LRR_RI"/>
    <property type="match status" value="4"/>
</dbReference>
<gene>
    <name evidence="4" type="ORF">ACHAWO_008814</name>
</gene>
<protein>
    <submittedName>
        <fullName evidence="4">Uncharacterized protein</fullName>
    </submittedName>
</protein>
<dbReference type="Proteomes" id="UP001530400">
    <property type="component" value="Unassembled WGS sequence"/>
</dbReference>
<sequence>MKRLRFSPFTPVSKLNNALLDKLKRNDRSLKYLIFSSRDLGHQGVQALAEALCGNSSLEALDLSSNQIQAQGCTYIALLIKHQNNMKLSTGIKTLILGDNDIRDEGVRCIANALENNQVLESLWIDNNCIGCTGLDILAHSLVKNHTLERLHLKHNSFQSLSPLLRCTFNKESLEAIADSNHTLKHVFLNCGYSYECEELEAVLKINRLGKAKARRVKLARHLETNINRLLELDLDAKVLPLAFEILGETNSLSTMFSAIRNLSSVALTFCDEDAIEVDGDPMDVEYIM</sequence>
<keyword evidence="3" id="KW-0677">Repeat</keyword>
<comment type="caution">
    <text evidence="4">The sequence shown here is derived from an EMBL/GenBank/DDBJ whole genome shotgun (WGS) entry which is preliminary data.</text>
</comment>
<accession>A0ABD3NHJ8</accession>
<keyword evidence="2" id="KW-0433">Leucine-rich repeat</keyword>
<reference evidence="4 5" key="1">
    <citation type="submission" date="2024-10" db="EMBL/GenBank/DDBJ databases">
        <title>Updated reference genomes for cyclostephanoid diatoms.</title>
        <authorList>
            <person name="Roberts W.R."/>
            <person name="Alverson A.J."/>
        </authorList>
    </citation>
    <scope>NUCLEOTIDE SEQUENCE [LARGE SCALE GENOMIC DNA]</scope>
    <source>
        <strain evidence="4 5">AJA010-31</strain>
    </source>
</reference>
<dbReference type="InterPro" id="IPR027038">
    <property type="entry name" value="RanGap"/>
</dbReference>
<organism evidence="4 5">
    <name type="scientific">Cyclotella atomus</name>
    <dbReference type="NCBI Taxonomy" id="382360"/>
    <lineage>
        <taxon>Eukaryota</taxon>
        <taxon>Sar</taxon>
        <taxon>Stramenopiles</taxon>
        <taxon>Ochrophyta</taxon>
        <taxon>Bacillariophyta</taxon>
        <taxon>Coscinodiscophyceae</taxon>
        <taxon>Thalassiosirophycidae</taxon>
        <taxon>Stephanodiscales</taxon>
        <taxon>Stephanodiscaceae</taxon>
        <taxon>Cyclotella</taxon>
    </lineage>
</organism>
<evidence type="ECO:0000313" key="4">
    <source>
        <dbReference type="EMBL" id="KAL3774416.1"/>
    </source>
</evidence>
<dbReference type="PROSITE" id="PS51450">
    <property type="entry name" value="LRR"/>
    <property type="match status" value="1"/>
</dbReference>
<evidence type="ECO:0000256" key="1">
    <source>
        <dbReference type="ARBA" id="ARBA00022468"/>
    </source>
</evidence>
<proteinExistence type="predicted"/>
<evidence type="ECO:0000256" key="3">
    <source>
        <dbReference type="ARBA" id="ARBA00022737"/>
    </source>
</evidence>
<dbReference type="Gene3D" id="3.80.10.10">
    <property type="entry name" value="Ribonuclease Inhibitor"/>
    <property type="match status" value="2"/>
</dbReference>
<keyword evidence="1" id="KW-0343">GTPase activation</keyword>
<dbReference type="PANTHER" id="PTHR24113">
    <property type="entry name" value="RAN GTPASE-ACTIVATING PROTEIN 1"/>
    <property type="match status" value="1"/>
</dbReference>
<dbReference type="InterPro" id="IPR032675">
    <property type="entry name" value="LRR_dom_sf"/>
</dbReference>
<name>A0ABD3NHJ8_9STRA</name>
<dbReference type="PANTHER" id="PTHR24113:SF12">
    <property type="entry name" value="RAN GTPASE-ACTIVATING PROTEIN 1"/>
    <property type="match status" value="1"/>
</dbReference>